<evidence type="ECO:0000313" key="6">
    <source>
        <dbReference type="EMBL" id="GMR60030.1"/>
    </source>
</evidence>
<name>A0AAN5IDG8_9BILA</name>
<dbReference type="PANTHER" id="PTHR11165">
    <property type="entry name" value="SKP1"/>
    <property type="match status" value="1"/>
</dbReference>
<dbReference type="InterPro" id="IPR001232">
    <property type="entry name" value="SKP1-like"/>
</dbReference>
<evidence type="ECO:0000259" key="4">
    <source>
        <dbReference type="Pfam" id="PF01466"/>
    </source>
</evidence>
<protein>
    <recommendedName>
        <fullName evidence="3">Skp1-related protein</fullName>
    </recommendedName>
</protein>
<dbReference type="SUPFAM" id="SSF81382">
    <property type="entry name" value="Skp1 dimerisation domain-like"/>
    <property type="match status" value="1"/>
</dbReference>
<comment type="function">
    <text evidence="3">Probable essential component of SCF (SKP1-CUL1-F-box protein) E3 ubiquitin-protein ligase complexes, which mediate the ubiquitination and subsequent proteasomal degradation of target proteins. Regulates cell proliferation during embryonic and larval development.</text>
</comment>
<comment type="pathway">
    <text evidence="3">Protein modification; protein ubiquitination.</text>
</comment>
<dbReference type="Gene3D" id="3.30.710.10">
    <property type="entry name" value="Potassium Channel Kv1.1, Chain A"/>
    <property type="match status" value="1"/>
</dbReference>
<keyword evidence="2 3" id="KW-0833">Ubl conjugation pathway</keyword>
<dbReference type="PIRSF" id="PIRSF028729">
    <property type="entry name" value="E3_ubiquit_lig_SCF_Skp"/>
    <property type="match status" value="1"/>
</dbReference>
<reference evidence="7" key="1">
    <citation type="submission" date="2022-10" db="EMBL/GenBank/DDBJ databases">
        <title>Genome assembly of Pristionchus species.</title>
        <authorList>
            <person name="Yoshida K."/>
            <person name="Sommer R.J."/>
        </authorList>
    </citation>
    <scope>NUCLEOTIDE SEQUENCE [LARGE SCALE GENOMIC DNA]</scope>
    <source>
        <strain evidence="7">RS5460</strain>
    </source>
</reference>
<keyword evidence="7" id="KW-1185">Reference proteome</keyword>
<dbReference type="InterPro" id="IPR011333">
    <property type="entry name" value="SKP1/BTB/POZ_sf"/>
</dbReference>
<dbReference type="InterPro" id="IPR036296">
    <property type="entry name" value="SKP1-like_dim_sf"/>
</dbReference>
<dbReference type="EMBL" id="BTRK01000006">
    <property type="protein sequence ID" value="GMR60030.1"/>
    <property type="molecule type" value="Genomic_DNA"/>
</dbReference>
<evidence type="ECO:0000259" key="5">
    <source>
        <dbReference type="Pfam" id="PF03931"/>
    </source>
</evidence>
<dbReference type="Pfam" id="PF03931">
    <property type="entry name" value="Skp1_POZ"/>
    <property type="match status" value="1"/>
</dbReference>
<dbReference type="InterPro" id="IPR016073">
    <property type="entry name" value="Skp1_comp_POZ"/>
</dbReference>
<evidence type="ECO:0000256" key="3">
    <source>
        <dbReference type="PIRNR" id="PIRNR028729"/>
    </source>
</evidence>
<evidence type="ECO:0000256" key="2">
    <source>
        <dbReference type="ARBA" id="ARBA00022786"/>
    </source>
</evidence>
<dbReference type="InterPro" id="IPR016072">
    <property type="entry name" value="Skp1_comp_dimer"/>
</dbReference>
<gene>
    <name evidence="6" type="ORF">PMAYCL1PPCAC_30225</name>
</gene>
<comment type="caution">
    <text evidence="6">The sequence shown here is derived from an EMBL/GenBank/DDBJ whole genome shotgun (WGS) entry which is preliminary data.</text>
</comment>
<dbReference type="AlphaFoldDB" id="A0AAN5IDG8"/>
<dbReference type="InterPro" id="IPR016897">
    <property type="entry name" value="SKP1"/>
</dbReference>
<accession>A0AAN5IDG8</accession>
<feature type="domain" description="SKP1 component dimerisation" evidence="4">
    <location>
        <begin position="120"/>
        <end position="167"/>
    </location>
</feature>
<comment type="similarity">
    <text evidence="1 3">Belongs to the SKP1 family.</text>
</comment>
<evidence type="ECO:0000313" key="7">
    <source>
        <dbReference type="Proteomes" id="UP001328107"/>
    </source>
</evidence>
<dbReference type="Proteomes" id="UP001328107">
    <property type="component" value="Unassembled WGS sequence"/>
</dbReference>
<dbReference type="SMART" id="SM00512">
    <property type="entry name" value="Skp1"/>
    <property type="match status" value="1"/>
</dbReference>
<evidence type="ECO:0000256" key="1">
    <source>
        <dbReference type="ARBA" id="ARBA00009993"/>
    </source>
</evidence>
<sequence>MAPLVRLVSSDQQEFTVEPKVAKMSKTVAALMEVMNMDEEANEEIFENNSIPLPNLTAEVLKRVIEWCEYHKNDSAKKEENDSAKNRRWTGEVHYGYPMDEKNQKPIFDLLVAANYLDIKGLMDNVAKTIANIIKGKAPQEIRDYFHIVNDFTKEEEETIRKENSWCDE</sequence>
<proteinExistence type="inferred from homology"/>
<dbReference type="Pfam" id="PF01466">
    <property type="entry name" value="Skp1"/>
    <property type="match status" value="1"/>
</dbReference>
<dbReference type="GO" id="GO:0006511">
    <property type="term" value="P:ubiquitin-dependent protein catabolic process"/>
    <property type="evidence" value="ECO:0007669"/>
    <property type="project" value="InterPro"/>
</dbReference>
<dbReference type="CDD" id="cd18322">
    <property type="entry name" value="BTB_POZ_SKP1"/>
    <property type="match status" value="1"/>
</dbReference>
<feature type="domain" description="SKP1 component POZ" evidence="5">
    <location>
        <begin position="4"/>
        <end position="73"/>
    </location>
</feature>
<dbReference type="SUPFAM" id="SSF54695">
    <property type="entry name" value="POZ domain"/>
    <property type="match status" value="1"/>
</dbReference>
<dbReference type="FunFam" id="3.30.710.10:FF:000026">
    <property type="entry name" value="E3 ubiquitin ligase complex SCF subunit"/>
    <property type="match status" value="1"/>
</dbReference>
<organism evidence="6 7">
    <name type="scientific">Pristionchus mayeri</name>
    <dbReference type="NCBI Taxonomy" id="1317129"/>
    <lineage>
        <taxon>Eukaryota</taxon>
        <taxon>Metazoa</taxon>
        <taxon>Ecdysozoa</taxon>
        <taxon>Nematoda</taxon>
        <taxon>Chromadorea</taxon>
        <taxon>Rhabditida</taxon>
        <taxon>Rhabditina</taxon>
        <taxon>Diplogasteromorpha</taxon>
        <taxon>Diplogasteroidea</taxon>
        <taxon>Neodiplogasteridae</taxon>
        <taxon>Pristionchus</taxon>
    </lineage>
</organism>